<gene>
    <name evidence="12" type="ORF">D3P09_01005</name>
</gene>
<dbReference type="RefSeq" id="WP_120106388.1">
    <property type="nucleotide sequence ID" value="NZ_QXQB01000001.1"/>
</dbReference>
<dbReference type="Pfam" id="PF00486">
    <property type="entry name" value="Trans_reg_C"/>
    <property type="match status" value="1"/>
</dbReference>
<dbReference type="AlphaFoldDB" id="A0A3A6PMN6"/>
<dbReference type="Gene3D" id="1.10.10.10">
    <property type="entry name" value="Winged helix-like DNA-binding domain superfamily/Winged helix DNA-binding domain"/>
    <property type="match status" value="1"/>
</dbReference>
<reference evidence="12 13" key="1">
    <citation type="submission" date="2018-09" db="EMBL/GenBank/DDBJ databases">
        <title>Paenibacillus aracenensis nov. sp. isolated from a cave in southern Spain.</title>
        <authorList>
            <person name="Jurado V."/>
            <person name="Gutierrez-Patricio S."/>
            <person name="Gonzalez-Pimentel J.L."/>
            <person name="Miller A.Z."/>
            <person name="Laiz L."/>
            <person name="Saiz-Jimenez C."/>
        </authorList>
    </citation>
    <scope>NUCLEOTIDE SEQUENCE [LARGE SCALE GENOMIC DNA]</scope>
    <source>
        <strain evidence="12 13">JCM 19203</strain>
    </source>
</reference>
<dbReference type="FunFam" id="1.10.10.10:FF:000018">
    <property type="entry name" value="DNA-binding response regulator ResD"/>
    <property type="match status" value="1"/>
</dbReference>
<dbReference type="SMART" id="SM00448">
    <property type="entry name" value="REC"/>
    <property type="match status" value="1"/>
</dbReference>
<dbReference type="PANTHER" id="PTHR48111:SF40">
    <property type="entry name" value="PHOSPHATE REGULON TRANSCRIPTIONAL REGULATORY PROTEIN PHOB"/>
    <property type="match status" value="1"/>
</dbReference>
<keyword evidence="13" id="KW-1185">Reference proteome</keyword>
<evidence type="ECO:0000256" key="1">
    <source>
        <dbReference type="ARBA" id="ARBA00004496"/>
    </source>
</evidence>
<dbReference type="Gene3D" id="6.10.250.690">
    <property type="match status" value="1"/>
</dbReference>
<dbReference type="PANTHER" id="PTHR48111">
    <property type="entry name" value="REGULATOR OF RPOS"/>
    <property type="match status" value="1"/>
</dbReference>
<evidence type="ECO:0000256" key="3">
    <source>
        <dbReference type="ARBA" id="ARBA00022553"/>
    </source>
</evidence>
<evidence type="ECO:0000256" key="5">
    <source>
        <dbReference type="ARBA" id="ARBA00023015"/>
    </source>
</evidence>
<protein>
    <submittedName>
        <fullName evidence="12">DNA-binding response regulator</fullName>
    </submittedName>
</protein>
<dbReference type="PROSITE" id="PS51755">
    <property type="entry name" value="OMPR_PHOB"/>
    <property type="match status" value="1"/>
</dbReference>
<accession>A0A3A6PMN6</accession>
<keyword evidence="3 8" id="KW-0597">Phosphoprotein</keyword>
<dbReference type="FunFam" id="3.40.50.2300:FF:000021">
    <property type="entry name" value="Two-component system response regulator KdpE"/>
    <property type="match status" value="1"/>
</dbReference>
<dbReference type="InterPro" id="IPR001867">
    <property type="entry name" value="OmpR/PhoB-type_DNA-bd"/>
</dbReference>
<dbReference type="Pfam" id="PF00072">
    <property type="entry name" value="Response_reg"/>
    <property type="match status" value="1"/>
</dbReference>
<dbReference type="InterPro" id="IPR001789">
    <property type="entry name" value="Sig_transdc_resp-reg_receiver"/>
</dbReference>
<dbReference type="InterPro" id="IPR011006">
    <property type="entry name" value="CheY-like_superfamily"/>
</dbReference>
<sequence>MRPKQLLIIEDEDAIRDLLNYSLAKEGFIIRCAATGAEGLKAAEVERPDLVLLDLMLPDVSGFDLCRRLSAERKIPVIMITAKSEMVDKVLGMELGADDYITKPFDIREVIARIRAIFRRIEQISQSMVSHSGKVLHLGAHVEIRKDEREVWSRGVKVELTNKEFELLLYLSEHSRKVFTRGELLDKVWGFEFPGDTRTVDLHVQRIRKKLDAGSGAAGSVIETVFGVGYRLDAEVRL</sequence>
<dbReference type="InterPro" id="IPR039420">
    <property type="entry name" value="WalR-like"/>
</dbReference>
<dbReference type="PROSITE" id="PS50110">
    <property type="entry name" value="RESPONSE_REGULATORY"/>
    <property type="match status" value="1"/>
</dbReference>
<dbReference type="InterPro" id="IPR016032">
    <property type="entry name" value="Sig_transdc_resp-reg_C-effctor"/>
</dbReference>
<feature type="modified residue" description="4-aspartylphosphate" evidence="8">
    <location>
        <position position="54"/>
    </location>
</feature>
<keyword evidence="2" id="KW-0963">Cytoplasm</keyword>
<feature type="DNA-binding region" description="OmpR/PhoB-type" evidence="9">
    <location>
        <begin position="133"/>
        <end position="234"/>
    </location>
</feature>
<dbReference type="SUPFAM" id="SSF52172">
    <property type="entry name" value="CheY-like"/>
    <property type="match status" value="1"/>
</dbReference>
<feature type="domain" description="Response regulatory" evidence="10">
    <location>
        <begin position="5"/>
        <end position="118"/>
    </location>
</feature>
<comment type="subcellular location">
    <subcellularLocation>
        <location evidence="1">Cytoplasm</location>
    </subcellularLocation>
</comment>
<dbReference type="CDD" id="cd00383">
    <property type="entry name" value="trans_reg_C"/>
    <property type="match status" value="1"/>
</dbReference>
<dbReference type="GO" id="GO:0005829">
    <property type="term" value="C:cytosol"/>
    <property type="evidence" value="ECO:0007669"/>
    <property type="project" value="TreeGrafter"/>
</dbReference>
<evidence type="ECO:0000256" key="4">
    <source>
        <dbReference type="ARBA" id="ARBA00023012"/>
    </source>
</evidence>
<evidence type="ECO:0000256" key="9">
    <source>
        <dbReference type="PROSITE-ProRule" id="PRU01091"/>
    </source>
</evidence>
<name>A0A3A6PMN6_9BACL</name>
<dbReference type="OrthoDB" id="9790442at2"/>
<keyword evidence="6 9" id="KW-0238">DNA-binding</keyword>
<evidence type="ECO:0000256" key="2">
    <source>
        <dbReference type="ARBA" id="ARBA00022490"/>
    </source>
</evidence>
<evidence type="ECO:0000313" key="12">
    <source>
        <dbReference type="EMBL" id="RJX40628.1"/>
    </source>
</evidence>
<evidence type="ECO:0000256" key="7">
    <source>
        <dbReference type="ARBA" id="ARBA00023163"/>
    </source>
</evidence>
<dbReference type="SUPFAM" id="SSF46894">
    <property type="entry name" value="C-terminal effector domain of the bipartite response regulators"/>
    <property type="match status" value="1"/>
</dbReference>
<keyword evidence="5" id="KW-0805">Transcription regulation</keyword>
<dbReference type="GO" id="GO:0032993">
    <property type="term" value="C:protein-DNA complex"/>
    <property type="evidence" value="ECO:0007669"/>
    <property type="project" value="TreeGrafter"/>
</dbReference>
<organism evidence="12 13">
    <name type="scientific">Paenibacillus pinisoli</name>
    <dbReference type="NCBI Taxonomy" id="1276110"/>
    <lineage>
        <taxon>Bacteria</taxon>
        <taxon>Bacillati</taxon>
        <taxon>Bacillota</taxon>
        <taxon>Bacilli</taxon>
        <taxon>Bacillales</taxon>
        <taxon>Paenibacillaceae</taxon>
        <taxon>Paenibacillus</taxon>
    </lineage>
</organism>
<proteinExistence type="predicted"/>
<dbReference type="Gene3D" id="3.40.50.2300">
    <property type="match status" value="1"/>
</dbReference>
<dbReference type="EMBL" id="QXQB01000001">
    <property type="protein sequence ID" value="RJX40628.1"/>
    <property type="molecule type" value="Genomic_DNA"/>
</dbReference>
<dbReference type="GO" id="GO:0000987">
    <property type="term" value="F:cis-regulatory region sequence-specific DNA binding"/>
    <property type="evidence" value="ECO:0007669"/>
    <property type="project" value="UniProtKB-ARBA"/>
</dbReference>
<keyword evidence="4" id="KW-0902">Two-component regulatory system</keyword>
<dbReference type="InterPro" id="IPR036388">
    <property type="entry name" value="WH-like_DNA-bd_sf"/>
</dbReference>
<evidence type="ECO:0000259" key="10">
    <source>
        <dbReference type="PROSITE" id="PS50110"/>
    </source>
</evidence>
<dbReference type="GO" id="GO:0000156">
    <property type="term" value="F:phosphorelay response regulator activity"/>
    <property type="evidence" value="ECO:0007669"/>
    <property type="project" value="TreeGrafter"/>
</dbReference>
<dbReference type="SMART" id="SM00862">
    <property type="entry name" value="Trans_reg_C"/>
    <property type="match status" value="1"/>
</dbReference>
<dbReference type="Proteomes" id="UP000267798">
    <property type="component" value="Unassembled WGS sequence"/>
</dbReference>
<evidence type="ECO:0000259" key="11">
    <source>
        <dbReference type="PROSITE" id="PS51755"/>
    </source>
</evidence>
<evidence type="ECO:0000256" key="6">
    <source>
        <dbReference type="ARBA" id="ARBA00023125"/>
    </source>
</evidence>
<dbReference type="GO" id="GO:0045893">
    <property type="term" value="P:positive regulation of DNA-templated transcription"/>
    <property type="evidence" value="ECO:0007669"/>
    <property type="project" value="UniProtKB-ARBA"/>
</dbReference>
<evidence type="ECO:0000256" key="8">
    <source>
        <dbReference type="PROSITE-ProRule" id="PRU00169"/>
    </source>
</evidence>
<feature type="domain" description="OmpR/PhoB-type" evidence="11">
    <location>
        <begin position="133"/>
        <end position="234"/>
    </location>
</feature>
<keyword evidence="7" id="KW-0804">Transcription</keyword>
<evidence type="ECO:0000313" key="13">
    <source>
        <dbReference type="Proteomes" id="UP000267798"/>
    </source>
</evidence>
<dbReference type="GO" id="GO:0042802">
    <property type="term" value="F:identical protein binding"/>
    <property type="evidence" value="ECO:0007669"/>
    <property type="project" value="UniProtKB-ARBA"/>
</dbReference>
<comment type="caution">
    <text evidence="12">The sequence shown here is derived from an EMBL/GenBank/DDBJ whole genome shotgun (WGS) entry which is preliminary data.</text>
</comment>